<protein>
    <recommendedName>
        <fullName evidence="3">Hydantoin racemase</fullName>
    </recommendedName>
</protein>
<dbReference type="InterPro" id="IPR052186">
    <property type="entry name" value="Hydantoin_racemase-like"/>
</dbReference>
<evidence type="ECO:0000256" key="1">
    <source>
        <dbReference type="ARBA" id="ARBA00038414"/>
    </source>
</evidence>
<evidence type="ECO:0000313" key="2">
    <source>
        <dbReference type="EMBL" id="HGE78971.1"/>
    </source>
</evidence>
<dbReference type="Gene3D" id="3.40.50.12500">
    <property type="match status" value="1"/>
</dbReference>
<dbReference type="EMBL" id="DTOZ01000195">
    <property type="protein sequence ID" value="HGE78971.1"/>
    <property type="molecule type" value="Genomic_DNA"/>
</dbReference>
<dbReference type="PANTHER" id="PTHR28047">
    <property type="entry name" value="PROTEIN DCG1"/>
    <property type="match status" value="1"/>
</dbReference>
<name>A0A7V3VUM9_UNCW3</name>
<dbReference type="PANTHER" id="PTHR28047:SF5">
    <property type="entry name" value="PROTEIN DCG1"/>
    <property type="match status" value="1"/>
</dbReference>
<sequence>MIKYGLKERLASFKSINMGVLDFQEKKEETEKRLIKAGRDAIENDGAEVIILGCTAEFGFYKKMQESLGVPVIDATVAPLKYAEFLVNLKKITGLRHSKIGKYESPPYEEIKEWNLERYFGLKWK</sequence>
<dbReference type="GO" id="GO:0047661">
    <property type="term" value="F:amino-acid racemase activity"/>
    <property type="evidence" value="ECO:0007669"/>
    <property type="project" value="InterPro"/>
</dbReference>
<organism evidence="2">
    <name type="scientific">candidate division WOR-3 bacterium</name>
    <dbReference type="NCBI Taxonomy" id="2052148"/>
    <lineage>
        <taxon>Bacteria</taxon>
        <taxon>Bacteria division WOR-3</taxon>
    </lineage>
</organism>
<comment type="similarity">
    <text evidence="1">Belongs to the HyuE racemase family.</text>
</comment>
<reference evidence="2" key="1">
    <citation type="journal article" date="2020" name="mSystems">
        <title>Genome- and Community-Level Interaction Insights into Carbon Utilization and Element Cycling Functions of Hydrothermarchaeota in Hydrothermal Sediment.</title>
        <authorList>
            <person name="Zhou Z."/>
            <person name="Liu Y."/>
            <person name="Xu W."/>
            <person name="Pan J."/>
            <person name="Luo Z.H."/>
            <person name="Li M."/>
        </authorList>
    </citation>
    <scope>NUCLEOTIDE SEQUENCE [LARGE SCALE GENOMIC DNA]</scope>
    <source>
        <strain evidence="2">SpSt-961</strain>
    </source>
</reference>
<dbReference type="Pfam" id="PF01177">
    <property type="entry name" value="Asp_Glu_race"/>
    <property type="match status" value="1"/>
</dbReference>
<comment type="caution">
    <text evidence="2">The sequence shown here is derived from an EMBL/GenBank/DDBJ whole genome shotgun (WGS) entry which is preliminary data.</text>
</comment>
<dbReference type="SUPFAM" id="SSF53681">
    <property type="entry name" value="Aspartate/glutamate racemase"/>
    <property type="match status" value="1"/>
</dbReference>
<gene>
    <name evidence="2" type="ORF">ENX68_08300</name>
</gene>
<dbReference type="InterPro" id="IPR053714">
    <property type="entry name" value="Iso_Racemase_Enz_sf"/>
</dbReference>
<dbReference type="AlphaFoldDB" id="A0A7V3VUM9"/>
<dbReference type="InterPro" id="IPR001920">
    <property type="entry name" value="Asp/Glu_race"/>
</dbReference>
<dbReference type="InterPro" id="IPR015942">
    <property type="entry name" value="Asp/Glu/hydantoin_racemase"/>
</dbReference>
<accession>A0A7V3VUM9</accession>
<proteinExistence type="inferred from homology"/>
<evidence type="ECO:0008006" key="3">
    <source>
        <dbReference type="Google" id="ProtNLM"/>
    </source>
</evidence>